<accession>A0A1D6E759</accession>
<dbReference type="IntAct" id="A0A1D6E759">
    <property type="interactions" value="2"/>
</dbReference>
<dbReference type="EMBL" id="CM007648">
    <property type="protein sequence ID" value="ONM16278.1"/>
    <property type="molecule type" value="Genomic_DNA"/>
</dbReference>
<proteinExistence type="predicted"/>
<gene>
    <name evidence="1" type="ORF">ZEAMMB73_Zm00001d003158</name>
</gene>
<dbReference type="AlphaFoldDB" id="A0A1D6E759"/>
<sequence length="43" mass="4993">MFRLLQNGRFRIQTAYGTIKTCLHDVMMSSSKWSMLAQIGKEN</sequence>
<dbReference type="InParanoid" id="A0A1D6E759"/>
<dbReference type="EMBL" id="CM007648">
    <property type="protein sequence ID" value="ONM16277.1"/>
    <property type="molecule type" value="Genomic_DNA"/>
</dbReference>
<name>A0A1D6E759_MAIZE</name>
<reference evidence="1" key="1">
    <citation type="submission" date="2015-12" db="EMBL/GenBank/DDBJ databases">
        <title>Update maize B73 reference genome by single molecule sequencing technologies.</title>
        <authorList>
            <consortium name="Maize Genome Sequencing Project"/>
            <person name="Ware D."/>
        </authorList>
    </citation>
    <scope>NUCLEOTIDE SEQUENCE [LARGE SCALE GENOMIC DNA]</scope>
    <source>
        <tissue evidence="1">Seedling</tissue>
    </source>
</reference>
<protein>
    <submittedName>
        <fullName evidence="1">Uncharacterized protein</fullName>
    </submittedName>
</protein>
<evidence type="ECO:0000313" key="1">
    <source>
        <dbReference type="EMBL" id="ONM16278.1"/>
    </source>
</evidence>
<organism evidence="1">
    <name type="scientific">Zea mays</name>
    <name type="common">Maize</name>
    <dbReference type="NCBI Taxonomy" id="4577"/>
    <lineage>
        <taxon>Eukaryota</taxon>
        <taxon>Viridiplantae</taxon>
        <taxon>Streptophyta</taxon>
        <taxon>Embryophyta</taxon>
        <taxon>Tracheophyta</taxon>
        <taxon>Spermatophyta</taxon>
        <taxon>Magnoliopsida</taxon>
        <taxon>Liliopsida</taxon>
        <taxon>Poales</taxon>
        <taxon>Poaceae</taxon>
        <taxon>PACMAD clade</taxon>
        <taxon>Panicoideae</taxon>
        <taxon>Andropogonodae</taxon>
        <taxon>Andropogoneae</taxon>
        <taxon>Tripsacinae</taxon>
        <taxon>Zea</taxon>
    </lineage>
</organism>